<reference evidence="1" key="1">
    <citation type="journal article" date="2019" name="Sci. Rep.">
        <title>Draft genome of Tanacetum cinerariifolium, the natural source of mosquito coil.</title>
        <authorList>
            <person name="Yamashiro T."/>
            <person name="Shiraishi A."/>
            <person name="Satake H."/>
            <person name="Nakayama K."/>
        </authorList>
    </citation>
    <scope>NUCLEOTIDE SEQUENCE</scope>
</reference>
<name>A0A6L2MS95_TANCI</name>
<comment type="caution">
    <text evidence="1">The sequence shown here is derived from an EMBL/GenBank/DDBJ whole genome shotgun (WGS) entry which is preliminary data.</text>
</comment>
<gene>
    <name evidence="1" type="ORF">Tci_047182</name>
</gene>
<proteinExistence type="predicted"/>
<dbReference type="EMBL" id="BKCJ010007037">
    <property type="protein sequence ID" value="GEU75204.1"/>
    <property type="molecule type" value="Genomic_DNA"/>
</dbReference>
<organism evidence="1">
    <name type="scientific">Tanacetum cinerariifolium</name>
    <name type="common">Dalmatian daisy</name>
    <name type="synonym">Chrysanthemum cinerariifolium</name>
    <dbReference type="NCBI Taxonomy" id="118510"/>
    <lineage>
        <taxon>Eukaryota</taxon>
        <taxon>Viridiplantae</taxon>
        <taxon>Streptophyta</taxon>
        <taxon>Embryophyta</taxon>
        <taxon>Tracheophyta</taxon>
        <taxon>Spermatophyta</taxon>
        <taxon>Magnoliopsida</taxon>
        <taxon>eudicotyledons</taxon>
        <taxon>Gunneridae</taxon>
        <taxon>Pentapetalae</taxon>
        <taxon>asterids</taxon>
        <taxon>campanulids</taxon>
        <taxon>Asterales</taxon>
        <taxon>Asteraceae</taxon>
        <taxon>Asteroideae</taxon>
        <taxon>Anthemideae</taxon>
        <taxon>Anthemidinae</taxon>
        <taxon>Tanacetum</taxon>
    </lineage>
</organism>
<accession>A0A6L2MS95</accession>
<dbReference type="AlphaFoldDB" id="A0A6L2MS95"/>
<evidence type="ECO:0000313" key="1">
    <source>
        <dbReference type="EMBL" id="GEU75204.1"/>
    </source>
</evidence>
<protein>
    <submittedName>
        <fullName evidence="1">Uncharacterized protein</fullName>
    </submittedName>
</protein>
<sequence length="219" mass="25237">MNVFMRIGFNSTIKLVSFNESKVVTLNGEFVGGFRNGDCGIGSQSDNTVSNPHGFIIHWIVIFKDIRKVTEIVDVKNWSVNNFWLCRWCVSLFKWNSPVSSMKYSIQGSFKFKEWFNKCRVGSTYNMANENVPAPAPIRFDDQANLGITTKNDKKIKPHVIPYCRFTKLIIYHLRRKHNINQRSGSSFKVAEDDHRLGNLKSSTKTKKTKSLECKFLRS</sequence>